<evidence type="ECO:0000256" key="6">
    <source>
        <dbReference type="SAM" id="Phobius"/>
    </source>
</evidence>
<feature type="transmembrane region" description="Helical" evidence="6">
    <location>
        <begin position="84"/>
        <end position="104"/>
    </location>
</feature>
<feature type="transmembrane region" description="Helical" evidence="6">
    <location>
        <begin position="306"/>
        <end position="328"/>
    </location>
</feature>
<dbReference type="Gene3D" id="1.20.5.2700">
    <property type="match status" value="1"/>
</dbReference>
<feature type="domain" description="NADH-Ubiquinone oxidoreductase (complex I) chain 5 N-terminal" evidence="8">
    <location>
        <begin position="67"/>
        <end position="117"/>
    </location>
</feature>
<dbReference type="GO" id="GO:0042773">
    <property type="term" value="P:ATP synthesis coupled electron transport"/>
    <property type="evidence" value="ECO:0007669"/>
    <property type="project" value="InterPro"/>
</dbReference>
<evidence type="ECO:0000256" key="3">
    <source>
        <dbReference type="ARBA" id="ARBA00022989"/>
    </source>
</evidence>
<feature type="transmembrane region" description="Helical" evidence="6">
    <location>
        <begin position="170"/>
        <end position="189"/>
    </location>
</feature>
<feature type="transmembrane region" description="Helical" evidence="6">
    <location>
        <begin position="376"/>
        <end position="395"/>
    </location>
</feature>
<dbReference type="RefSeq" id="WP_169229238.1">
    <property type="nucleotide sequence ID" value="NZ_JABBGF010000001.1"/>
</dbReference>
<evidence type="ECO:0000256" key="5">
    <source>
        <dbReference type="RuleBase" id="RU000320"/>
    </source>
</evidence>
<dbReference type="GO" id="GO:0012505">
    <property type="term" value="C:endomembrane system"/>
    <property type="evidence" value="ECO:0007669"/>
    <property type="project" value="UniProtKB-SubCell"/>
</dbReference>
<dbReference type="GO" id="GO:0016020">
    <property type="term" value="C:membrane"/>
    <property type="evidence" value="ECO:0007669"/>
    <property type="project" value="UniProtKB-SubCell"/>
</dbReference>
<feature type="transmembrane region" description="Helical" evidence="6">
    <location>
        <begin position="334"/>
        <end position="355"/>
    </location>
</feature>
<dbReference type="PRINTS" id="PR01435">
    <property type="entry name" value="NPOXDRDTASE5"/>
</dbReference>
<dbReference type="Proteomes" id="UP000552615">
    <property type="component" value="Unassembled WGS sequence"/>
</dbReference>
<dbReference type="InterPro" id="IPR003945">
    <property type="entry name" value="NU5C-like"/>
</dbReference>
<dbReference type="InterPro" id="IPR001516">
    <property type="entry name" value="Proton_antipo_N"/>
</dbReference>
<evidence type="ECO:0000259" key="8">
    <source>
        <dbReference type="Pfam" id="PF00662"/>
    </source>
</evidence>
<comment type="subcellular location">
    <subcellularLocation>
        <location evidence="1">Endomembrane system</location>
        <topology evidence="1">Multi-pass membrane protein</topology>
    </subcellularLocation>
    <subcellularLocation>
        <location evidence="5">Membrane</location>
        <topology evidence="5">Multi-pass membrane protein</topology>
    </subcellularLocation>
</comment>
<dbReference type="PANTHER" id="PTHR42829:SF2">
    <property type="entry name" value="NADH-UBIQUINONE OXIDOREDUCTASE CHAIN 5"/>
    <property type="match status" value="1"/>
</dbReference>
<feature type="domain" description="NADH:quinone oxidoreductase/Mrp antiporter transmembrane" evidence="7">
    <location>
        <begin position="135"/>
        <end position="420"/>
    </location>
</feature>
<evidence type="ECO:0000256" key="2">
    <source>
        <dbReference type="ARBA" id="ARBA00022692"/>
    </source>
</evidence>
<evidence type="ECO:0000313" key="9">
    <source>
        <dbReference type="EMBL" id="NML55787.1"/>
    </source>
</evidence>
<feature type="transmembrane region" description="Helical" evidence="6">
    <location>
        <begin position="209"/>
        <end position="227"/>
    </location>
</feature>
<dbReference type="AlphaFoldDB" id="A0A7Y0A345"/>
<feature type="transmembrane region" description="Helical" evidence="6">
    <location>
        <begin position="515"/>
        <end position="532"/>
    </location>
</feature>
<feature type="transmembrane region" description="Helical" evidence="6">
    <location>
        <begin position="29"/>
        <end position="51"/>
    </location>
</feature>
<feature type="transmembrane region" description="Helical" evidence="6">
    <location>
        <begin position="6"/>
        <end position="22"/>
    </location>
</feature>
<dbReference type="GO" id="GO:0008137">
    <property type="term" value="F:NADH dehydrogenase (ubiquinone) activity"/>
    <property type="evidence" value="ECO:0007669"/>
    <property type="project" value="InterPro"/>
</dbReference>
<feature type="transmembrane region" description="Helical" evidence="6">
    <location>
        <begin position="455"/>
        <end position="478"/>
    </location>
</feature>
<evidence type="ECO:0000256" key="1">
    <source>
        <dbReference type="ARBA" id="ARBA00004127"/>
    </source>
</evidence>
<organism evidence="9 10">
    <name type="scientific">Chryseobacterium cheonjiense</name>
    <dbReference type="NCBI Taxonomy" id="2728845"/>
    <lineage>
        <taxon>Bacteria</taxon>
        <taxon>Pseudomonadati</taxon>
        <taxon>Bacteroidota</taxon>
        <taxon>Flavobacteriia</taxon>
        <taxon>Flavobacteriales</taxon>
        <taxon>Weeksellaceae</taxon>
        <taxon>Chryseobacterium group</taxon>
        <taxon>Chryseobacterium</taxon>
    </lineage>
</organism>
<feature type="transmembrane region" description="Helical" evidence="6">
    <location>
        <begin position="410"/>
        <end position="434"/>
    </location>
</feature>
<feature type="transmembrane region" description="Helical" evidence="6">
    <location>
        <begin position="138"/>
        <end position="158"/>
    </location>
</feature>
<comment type="caution">
    <text evidence="9">The sequence shown here is derived from an EMBL/GenBank/DDBJ whole genome shotgun (WGS) entry which is preliminary data.</text>
</comment>
<dbReference type="GO" id="GO:0015990">
    <property type="term" value="P:electron transport coupled proton transport"/>
    <property type="evidence" value="ECO:0007669"/>
    <property type="project" value="TreeGrafter"/>
</dbReference>
<proteinExistence type="predicted"/>
<evidence type="ECO:0000313" key="10">
    <source>
        <dbReference type="Proteomes" id="UP000552615"/>
    </source>
</evidence>
<dbReference type="GO" id="GO:0003954">
    <property type="term" value="F:NADH dehydrogenase activity"/>
    <property type="evidence" value="ECO:0007669"/>
    <property type="project" value="TreeGrafter"/>
</dbReference>
<evidence type="ECO:0000259" key="7">
    <source>
        <dbReference type="Pfam" id="PF00361"/>
    </source>
</evidence>
<gene>
    <name evidence="9" type="primary">nuoL</name>
    <name evidence="9" type="ORF">HHL20_00355</name>
</gene>
<sequence>MENLVYAIILLPLLGFLINGLFGKNLPKIVVGSLATAMVFASFCIAVSIFMNFDSESQPVIVKAFEWFRVNGVQINFGFQIDQLSLMMIMIITGIGSLIHLYSIGYMSHDKGFYKFFTYLNLFIFSMLLLVMGSNYLILFIGWEGVGLCSYLLIGFWYTNEEYGKAARKAFIMNRIGDLALLIGIFMLASQTNAVDYLTIKQNAGKFELDGSVIIFITASLFIGATGKSAQVPLYTWLPDAMAGPTPVSALIHAATMVTAGIYLVVRSNFLFTLAPSVQDGILFIGFLTAALAGFYALRQNDIKKVLAYSTVSQLGFMFIALGLGAYTTAMFHVMTHAFFKALLFLGAGSVIHAMSNEQDMRFMGGLKKYIPLTHATFLIGTLAISGFPLLSGMISKDEILVAAFAKNPVYWVILFILAAVTATYMFRLYYLTFHGEFRGTEEQKHHLHESPSNMTIPLIVLAVLSVVGGLINLPHFIGHGHYAKLMEWLKPVLTEESFNQMEATLSGVPFGTEMMLLGATVLMFFCVWFIVKNTYVNKKKQALPEEQYTGWEKLSARKLYIDELYNALIVKTVEGLGRGGKMFDNGILDRFVDFVGDGAEDSGKAMKRIQNGNVENYILVMSLAVGIILIVNFLLQ</sequence>
<dbReference type="NCBIfam" id="TIGR01974">
    <property type="entry name" value="NDH_I_L"/>
    <property type="match status" value="1"/>
</dbReference>
<name>A0A7Y0A345_9FLAO</name>
<feature type="transmembrane region" description="Helical" evidence="6">
    <location>
        <begin position="281"/>
        <end position="299"/>
    </location>
</feature>
<dbReference type="InterPro" id="IPR001750">
    <property type="entry name" value="ND/Mrp_TM"/>
</dbReference>
<dbReference type="PRINTS" id="PR01434">
    <property type="entry name" value="NADHDHGNASE5"/>
</dbReference>
<keyword evidence="10" id="KW-1185">Reference proteome</keyword>
<protein>
    <submittedName>
        <fullName evidence="9">NADH-quinone oxidoreductase subunit L</fullName>
    </submittedName>
</protein>
<dbReference type="Pfam" id="PF00361">
    <property type="entry name" value="Proton_antipo_M"/>
    <property type="match status" value="1"/>
</dbReference>
<keyword evidence="2 5" id="KW-0812">Transmembrane</keyword>
<reference evidence="9 10" key="1">
    <citation type="submission" date="2020-04" db="EMBL/GenBank/DDBJ databases">
        <title>Chryseobacterium sp. RJ-7-14 sp. nov., isolated from Jeju soil.</title>
        <authorList>
            <person name="Dahal R.H."/>
            <person name="Chaudhary D.K."/>
        </authorList>
    </citation>
    <scope>NUCLEOTIDE SEQUENCE [LARGE SCALE GENOMIC DNA]</scope>
    <source>
        <strain evidence="9 10">RJ-7-14</strain>
    </source>
</reference>
<feature type="transmembrane region" description="Helical" evidence="6">
    <location>
        <begin position="116"/>
        <end position="132"/>
    </location>
</feature>
<dbReference type="EMBL" id="JABBGF010000001">
    <property type="protein sequence ID" value="NML55787.1"/>
    <property type="molecule type" value="Genomic_DNA"/>
</dbReference>
<feature type="transmembrane region" description="Helical" evidence="6">
    <location>
        <begin position="617"/>
        <end position="636"/>
    </location>
</feature>
<feature type="transmembrane region" description="Helical" evidence="6">
    <location>
        <begin position="248"/>
        <end position="266"/>
    </location>
</feature>
<accession>A0A7Y0A345</accession>
<dbReference type="NCBIfam" id="NF005141">
    <property type="entry name" value="PRK06590.1"/>
    <property type="match status" value="1"/>
</dbReference>
<keyword evidence="3 6" id="KW-1133">Transmembrane helix</keyword>
<evidence type="ECO:0000256" key="4">
    <source>
        <dbReference type="ARBA" id="ARBA00023136"/>
    </source>
</evidence>
<dbReference type="Pfam" id="PF00662">
    <property type="entry name" value="Proton_antipo_N"/>
    <property type="match status" value="1"/>
</dbReference>
<dbReference type="PANTHER" id="PTHR42829">
    <property type="entry name" value="NADH-UBIQUINONE OXIDOREDUCTASE CHAIN 5"/>
    <property type="match status" value="1"/>
</dbReference>
<keyword evidence="4 6" id="KW-0472">Membrane</keyword>
<dbReference type="InterPro" id="IPR018393">
    <property type="entry name" value="NADHpl_OxRdtase_5_subgr"/>
</dbReference>